<sequence length="946" mass="103567">MSIVIRQYQDLAAAHPELFDAGVSRALDELCARLGDDLVAPEQMVIDEPLFVQAELPVRLAALADRLAAQGRVADELDVCRLVLDLRQRLGGEFGIAQATSRLASPLTVLEEFDEALALRRDALSRMRRLAAEQEDRWHAVVAEAEALTALLVRLGKVAEATVVAKRLVGDVARIRQEWAEPLHASALRLHARMLCAKGEHAEAVAAARQAAETFRALDDSYETACTYTVLSDIHHTAGDLLAARRASEEALLAAQQDPADRVTLSLAWGGLAVRHIDLEEWNSAHDALREALALSAPRSAVRARHLRQLCDVLVRLEDSEAALEAMSEAVGIYRELSLTDPGEYLPELAICLVNLGIRYAAAGRGAKAVYASQEAVKHYLHLAETDSAWSLDLAQAYGCLSERLAEIDRHDRAAEEARRCAELYRQAADPRLGEALRTLGTLLHSAGDYEASAAATAEAAALFRASRDLPELAHALYNAAITARVAGRPEDALRDALESAEVYQRLYDDDDPAWYRGLAGVLCFLGTLREESGRFEHAVTSLERAVSLLERAYRPGDVWQGHRLASALHDLSRCHEAEGRLDRSLSLMRRSLSLYGELAQQDPDGFRTRLASAWVSLGVYLWRTDQPDESRSALRMAVDLYREAGDHAGLAHALGLLADRTADTGDLDAALRMAREAVEILEELALDRPEPFLRKLAVALDRLAALLCPPTGDLAALPYVERAADIWARLGETEHLVGSLEQKLFLLTCLGHDTDDVVGHLSEVQQDLARTVRTLNDVAQDLLRGGLLDHARRHLDRASALWEIHLLQEPDADPIPYVHVLDSMATLLDRQGRPDEAATAQTEVVKIFEERASAAPETFLAPLPVVLGRLAGYLRDADRPLDALPYQRRCVEVLERLAADDPGHRPALVTGLGDLGDLLRSLGHEDASAVLDRAATLRAALSGED</sequence>
<organism evidence="1 2">
    <name type="scientific">Microbispora maris</name>
    <dbReference type="NCBI Taxonomy" id="3144104"/>
    <lineage>
        <taxon>Bacteria</taxon>
        <taxon>Bacillati</taxon>
        <taxon>Actinomycetota</taxon>
        <taxon>Actinomycetes</taxon>
        <taxon>Streptosporangiales</taxon>
        <taxon>Streptosporangiaceae</taxon>
        <taxon>Microbispora</taxon>
    </lineage>
</organism>
<name>A0ABV0B361_9ACTN</name>
<dbReference type="PANTHER" id="PTHR19959:SF119">
    <property type="entry name" value="FUNGAL LIPASE-LIKE DOMAIN-CONTAINING PROTEIN"/>
    <property type="match status" value="1"/>
</dbReference>
<dbReference type="EMBL" id="JBDJAW010000059">
    <property type="protein sequence ID" value="MEN3540767.1"/>
    <property type="molecule type" value="Genomic_DNA"/>
</dbReference>
<keyword evidence="2" id="KW-1185">Reference proteome</keyword>
<accession>A0ABV0B361</accession>
<dbReference type="Pfam" id="PF13374">
    <property type="entry name" value="TPR_10"/>
    <property type="match status" value="1"/>
</dbReference>
<dbReference type="PANTHER" id="PTHR19959">
    <property type="entry name" value="KINESIN LIGHT CHAIN"/>
    <property type="match status" value="1"/>
</dbReference>
<dbReference type="InterPro" id="IPR019734">
    <property type="entry name" value="TPR_rpt"/>
</dbReference>
<evidence type="ECO:0000313" key="2">
    <source>
        <dbReference type="Proteomes" id="UP001447516"/>
    </source>
</evidence>
<dbReference type="Pfam" id="PF13424">
    <property type="entry name" value="TPR_12"/>
    <property type="match status" value="1"/>
</dbReference>
<comment type="caution">
    <text evidence="1">The sequence shown here is derived from an EMBL/GenBank/DDBJ whole genome shotgun (WGS) entry which is preliminary data.</text>
</comment>
<protein>
    <submittedName>
        <fullName evidence="1">Tetratricopeptide repeat protein</fullName>
    </submittedName>
</protein>
<gene>
    <name evidence="1" type="ORF">AAH991_37030</name>
</gene>
<reference evidence="1 2" key="1">
    <citation type="submission" date="2024-05" db="EMBL/GenBank/DDBJ databases">
        <title>Microbispora sp.ZYX-F-249.</title>
        <authorList>
            <person name="Xie H."/>
        </authorList>
    </citation>
    <scope>NUCLEOTIDE SEQUENCE [LARGE SCALE GENOMIC DNA]</scope>
    <source>
        <strain evidence="1 2">ZYX-F-249</strain>
    </source>
</reference>
<dbReference type="Proteomes" id="UP001447516">
    <property type="component" value="Unassembled WGS sequence"/>
</dbReference>
<proteinExistence type="predicted"/>
<evidence type="ECO:0000313" key="1">
    <source>
        <dbReference type="EMBL" id="MEN3540767.1"/>
    </source>
</evidence>
<dbReference type="InterPro" id="IPR011990">
    <property type="entry name" value="TPR-like_helical_dom_sf"/>
</dbReference>
<dbReference type="RefSeq" id="WP_346230614.1">
    <property type="nucleotide sequence ID" value="NZ_JBDJAW010000059.1"/>
</dbReference>
<dbReference type="SMART" id="SM00028">
    <property type="entry name" value="TPR"/>
    <property type="match status" value="8"/>
</dbReference>
<dbReference type="Gene3D" id="1.25.40.10">
    <property type="entry name" value="Tetratricopeptide repeat domain"/>
    <property type="match status" value="4"/>
</dbReference>
<dbReference type="SUPFAM" id="SSF48452">
    <property type="entry name" value="TPR-like"/>
    <property type="match status" value="4"/>
</dbReference>